<feature type="domain" description="HTH cro/C1-type" evidence="7">
    <location>
        <begin position="10"/>
        <end position="62"/>
    </location>
</feature>
<proteinExistence type="inferred from homology"/>
<dbReference type="PROSITE" id="PS50943">
    <property type="entry name" value="HTH_CROC1"/>
    <property type="match status" value="1"/>
</dbReference>
<dbReference type="Gene3D" id="1.10.260.40">
    <property type="entry name" value="lambda repressor-like DNA-binding domains"/>
    <property type="match status" value="1"/>
</dbReference>
<keyword evidence="2" id="KW-0963">Cytoplasm</keyword>
<evidence type="ECO:0000313" key="9">
    <source>
        <dbReference type="Proteomes" id="UP000199695"/>
    </source>
</evidence>
<keyword evidence="4 6" id="KW-0802">TPR repeat</keyword>
<dbReference type="PANTHER" id="PTHR46630:SF1">
    <property type="entry name" value="TETRATRICOPEPTIDE REPEAT PROTEIN 29"/>
    <property type="match status" value="1"/>
</dbReference>
<dbReference type="Gene3D" id="1.25.40.10">
    <property type="entry name" value="Tetratricopeptide repeat domain"/>
    <property type="match status" value="2"/>
</dbReference>
<dbReference type="InterPro" id="IPR051476">
    <property type="entry name" value="Bac_ResReg_Asp_Phosphatase"/>
</dbReference>
<dbReference type="PANTHER" id="PTHR46630">
    <property type="entry name" value="TETRATRICOPEPTIDE REPEAT PROTEIN 29"/>
    <property type="match status" value="1"/>
</dbReference>
<dbReference type="SMART" id="SM00028">
    <property type="entry name" value="TPR"/>
    <property type="match status" value="6"/>
</dbReference>
<sequence length="421" mass="49106">MDFEKVGKLIRKVRKERHLRQEDLSDEHIPRTTLSAIERGLCQNPVKVQYILRKLDIDLSELSDLEKEKEEDRNLYLLILENKANSKPRDTLSELSRLPAEYKGPHLDFLKGVCFYNVEQYDRAADYFHRALQLLEKTTDHERTNLKACCLTHLSVIAFIQHGHKEKALRYVEEALKIFDLDGQRRYYYINLLTNKAIFLRSLGRPEEALKTLDEIKIDSLEINIGAAIGVYVLKAKLKKDIKLYDSAADCAKKGLEIARINYNHEREVELYITLADIYRESGKLHRAEQCLRAAIDLKEKISRRQWLILEARLRLGIVYIEKKDYPLAREILEKTKKIAKRENNMVQYSQALLSIGKVFLSEAKYEEARAAFAEACTLHSDEHTNLEALHGLMQAYLFLGDETNYIKYSKLYYKAKGLYE</sequence>
<keyword evidence="9" id="KW-1185">Reference proteome</keyword>
<evidence type="ECO:0000256" key="4">
    <source>
        <dbReference type="ARBA" id="ARBA00022803"/>
    </source>
</evidence>
<protein>
    <submittedName>
        <fullName evidence="8">Anaphase-promoting complex subunit 5</fullName>
    </submittedName>
</protein>
<feature type="repeat" description="TPR" evidence="6">
    <location>
        <begin position="105"/>
        <end position="138"/>
    </location>
</feature>
<dbReference type="SUPFAM" id="SSF48452">
    <property type="entry name" value="TPR-like"/>
    <property type="match status" value="2"/>
</dbReference>
<dbReference type="PROSITE" id="PS50005">
    <property type="entry name" value="TPR"/>
    <property type="match status" value="3"/>
</dbReference>
<dbReference type="GO" id="GO:0005737">
    <property type="term" value="C:cytoplasm"/>
    <property type="evidence" value="ECO:0007669"/>
    <property type="project" value="UniProtKB-SubCell"/>
</dbReference>
<dbReference type="InterPro" id="IPR019734">
    <property type="entry name" value="TPR_rpt"/>
</dbReference>
<dbReference type="STRING" id="1173111.SAMN05444955_1132"/>
<feature type="repeat" description="TPR" evidence="6">
    <location>
        <begin position="269"/>
        <end position="302"/>
    </location>
</feature>
<dbReference type="Pfam" id="PF13424">
    <property type="entry name" value="TPR_12"/>
    <property type="match status" value="1"/>
</dbReference>
<keyword evidence="3" id="KW-0677">Repeat</keyword>
<dbReference type="InterPro" id="IPR011990">
    <property type="entry name" value="TPR-like_helical_dom_sf"/>
</dbReference>
<dbReference type="Pfam" id="PF13181">
    <property type="entry name" value="TPR_8"/>
    <property type="match status" value="1"/>
</dbReference>
<evidence type="ECO:0000259" key="7">
    <source>
        <dbReference type="PROSITE" id="PS50943"/>
    </source>
</evidence>
<organism evidence="8 9">
    <name type="scientific">Lihuaxuella thermophila</name>
    <dbReference type="NCBI Taxonomy" id="1173111"/>
    <lineage>
        <taxon>Bacteria</taxon>
        <taxon>Bacillati</taxon>
        <taxon>Bacillota</taxon>
        <taxon>Bacilli</taxon>
        <taxon>Bacillales</taxon>
        <taxon>Thermoactinomycetaceae</taxon>
        <taxon>Lihuaxuella</taxon>
    </lineage>
</organism>
<evidence type="ECO:0000313" key="8">
    <source>
        <dbReference type="EMBL" id="SEN50209.1"/>
    </source>
</evidence>
<dbReference type="Proteomes" id="UP000199695">
    <property type="component" value="Unassembled WGS sequence"/>
</dbReference>
<gene>
    <name evidence="8" type="ORF">SAMN05444955_1132</name>
</gene>
<evidence type="ECO:0000256" key="1">
    <source>
        <dbReference type="ARBA" id="ARBA00004496"/>
    </source>
</evidence>
<evidence type="ECO:0000256" key="3">
    <source>
        <dbReference type="ARBA" id="ARBA00022737"/>
    </source>
</evidence>
<name>A0A1H8H2G8_9BACL</name>
<dbReference type="OrthoDB" id="2986817at2"/>
<evidence type="ECO:0000256" key="5">
    <source>
        <dbReference type="ARBA" id="ARBA00038253"/>
    </source>
</evidence>
<dbReference type="SMART" id="SM00530">
    <property type="entry name" value="HTH_XRE"/>
    <property type="match status" value="1"/>
</dbReference>
<dbReference type="CDD" id="cd00093">
    <property type="entry name" value="HTH_XRE"/>
    <property type="match status" value="1"/>
</dbReference>
<dbReference type="InterPro" id="IPR010982">
    <property type="entry name" value="Lambda_DNA-bd_dom_sf"/>
</dbReference>
<dbReference type="InterPro" id="IPR001387">
    <property type="entry name" value="Cro/C1-type_HTH"/>
</dbReference>
<accession>A0A1H8H2G8</accession>
<dbReference type="AlphaFoldDB" id="A0A1H8H2G8"/>
<dbReference type="SUPFAM" id="SSF47413">
    <property type="entry name" value="lambda repressor-like DNA-binding domains"/>
    <property type="match status" value="1"/>
</dbReference>
<dbReference type="Pfam" id="PF12862">
    <property type="entry name" value="ANAPC5"/>
    <property type="match status" value="1"/>
</dbReference>
<dbReference type="RefSeq" id="WP_089970521.1">
    <property type="nucleotide sequence ID" value="NZ_FOCQ01000013.1"/>
</dbReference>
<evidence type="ECO:0000256" key="2">
    <source>
        <dbReference type="ARBA" id="ARBA00022490"/>
    </source>
</evidence>
<reference evidence="8 9" key="1">
    <citation type="submission" date="2016-10" db="EMBL/GenBank/DDBJ databases">
        <authorList>
            <person name="de Groot N.N."/>
        </authorList>
    </citation>
    <scope>NUCLEOTIDE SEQUENCE [LARGE SCALE GENOMIC DNA]</scope>
    <source>
        <strain evidence="8 9">DSM 46701</strain>
    </source>
</reference>
<dbReference type="EMBL" id="FOCQ01000013">
    <property type="protein sequence ID" value="SEN50209.1"/>
    <property type="molecule type" value="Genomic_DNA"/>
</dbReference>
<evidence type="ECO:0000256" key="6">
    <source>
        <dbReference type="PROSITE-ProRule" id="PRU00339"/>
    </source>
</evidence>
<dbReference type="GO" id="GO:0003677">
    <property type="term" value="F:DNA binding"/>
    <property type="evidence" value="ECO:0007669"/>
    <property type="project" value="InterPro"/>
</dbReference>
<dbReference type="InterPro" id="IPR026000">
    <property type="entry name" value="Apc5_dom"/>
</dbReference>
<comment type="similarity">
    <text evidence="5">Belongs to the Rap family.</text>
</comment>
<feature type="repeat" description="TPR" evidence="6">
    <location>
        <begin position="350"/>
        <end position="383"/>
    </location>
</feature>
<comment type="subcellular location">
    <subcellularLocation>
        <location evidence="1">Cytoplasm</location>
    </subcellularLocation>
</comment>